<keyword evidence="7" id="KW-1185">Reference proteome</keyword>
<dbReference type="SUPFAM" id="SSF54236">
    <property type="entry name" value="Ubiquitin-like"/>
    <property type="match status" value="1"/>
</dbReference>
<comment type="caution">
    <text evidence="6">The sequence shown here is derived from an EMBL/GenBank/DDBJ whole genome shotgun (WGS) entry which is preliminary data.</text>
</comment>
<dbReference type="GO" id="GO:0005634">
    <property type="term" value="C:nucleus"/>
    <property type="evidence" value="ECO:0007669"/>
    <property type="project" value="TreeGrafter"/>
</dbReference>
<dbReference type="EMBL" id="NAJQ01000033">
    <property type="protein sequence ID" value="TKA82508.1"/>
    <property type="molecule type" value="Genomic_DNA"/>
</dbReference>
<keyword evidence="3" id="KW-0143">Chaperone</keyword>
<dbReference type="AlphaFoldDB" id="A0A4U0Y2B2"/>
<dbReference type="InterPro" id="IPR000938">
    <property type="entry name" value="CAP-Gly_domain"/>
</dbReference>
<organism evidence="6 7">
    <name type="scientific">Friedmanniomyces simplex</name>
    <dbReference type="NCBI Taxonomy" id="329884"/>
    <lineage>
        <taxon>Eukaryota</taxon>
        <taxon>Fungi</taxon>
        <taxon>Dikarya</taxon>
        <taxon>Ascomycota</taxon>
        <taxon>Pezizomycotina</taxon>
        <taxon>Dothideomycetes</taxon>
        <taxon>Dothideomycetidae</taxon>
        <taxon>Mycosphaerellales</taxon>
        <taxon>Teratosphaeriaceae</taxon>
        <taxon>Friedmanniomyces</taxon>
    </lineage>
</organism>
<comment type="similarity">
    <text evidence="4">Belongs to the TBCB family.</text>
</comment>
<gene>
    <name evidence="6" type="ORF">B0A55_01226</name>
</gene>
<dbReference type="GO" id="GO:0005938">
    <property type="term" value="C:cell cortex"/>
    <property type="evidence" value="ECO:0007669"/>
    <property type="project" value="TreeGrafter"/>
</dbReference>
<dbReference type="Pfam" id="PF01302">
    <property type="entry name" value="CAP_GLY"/>
    <property type="match status" value="1"/>
</dbReference>
<comment type="subcellular location">
    <subcellularLocation>
        <location evidence="1">Cytoplasm</location>
    </subcellularLocation>
</comment>
<dbReference type="STRING" id="329884.A0A4U0Y2B2"/>
<dbReference type="GO" id="GO:0051010">
    <property type="term" value="F:microtubule plus-end binding"/>
    <property type="evidence" value="ECO:0007669"/>
    <property type="project" value="TreeGrafter"/>
</dbReference>
<evidence type="ECO:0000256" key="3">
    <source>
        <dbReference type="ARBA" id="ARBA00023186"/>
    </source>
</evidence>
<feature type="domain" description="CAP-Gly" evidence="5">
    <location>
        <begin position="183"/>
        <end position="225"/>
    </location>
</feature>
<dbReference type="SUPFAM" id="SSF74924">
    <property type="entry name" value="Cap-Gly domain"/>
    <property type="match status" value="1"/>
</dbReference>
<dbReference type="InterPro" id="IPR000626">
    <property type="entry name" value="Ubiquitin-like_dom"/>
</dbReference>
<name>A0A4U0Y2B2_9PEZI</name>
<dbReference type="PANTHER" id="PTHR18916">
    <property type="entry name" value="DYNACTIN 1-RELATED MICROTUBULE-BINDING"/>
    <property type="match status" value="1"/>
</dbReference>
<dbReference type="GO" id="GO:0031122">
    <property type="term" value="P:cytoplasmic microtubule organization"/>
    <property type="evidence" value="ECO:0007669"/>
    <property type="project" value="TreeGrafter"/>
</dbReference>
<dbReference type="GO" id="GO:0035371">
    <property type="term" value="C:microtubule plus-end"/>
    <property type="evidence" value="ECO:0007669"/>
    <property type="project" value="TreeGrafter"/>
</dbReference>
<dbReference type="OrthoDB" id="5295208at2759"/>
<evidence type="ECO:0000313" key="7">
    <source>
        <dbReference type="Proteomes" id="UP000309340"/>
    </source>
</evidence>
<reference evidence="6 7" key="1">
    <citation type="submission" date="2017-03" db="EMBL/GenBank/DDBJ databases">
        <title>Genomes of endolithic fungi from Antarctica.</title>
        <authorList>
            <person name="Coleine C."/>
            <person name="Masonjones S."/>
            <person name="Stajich J.E."/>
        </authorList>
    </citation>
    <scope>NUCLEOTIDE SEQUENCE [LARGE SCALE GENOMIC DNA]</scope>
    <source>
        <strain evidence="6 7">CCFEE 5184</strain>
    </source>
</reference>
<keyword evidence="2" id="KW-0963">Cytoplasm</keyword>
<evidence type="ECO:0000256" key="4">
    <source>
        <dbReference type="ARBA" id="ARBA00025779"/>
    </source>
</evidence>
<sequence length="251" mass="27394">MNTAPDIPLLIRSENSASERRVSPSWTITHLKDRLEPITGIPAICQLLSLKIGSQAPMPITAQSEDATQLAHWPLQAYAEIQVTDTRPPSARTNYTDVSAVPKYEMPPADYAARTDSVLAWKRTHHLGRFDPAAPAIQQRRLSASYRDAETRGIRVGVRCRLLPAEEDARGGEVGFVGEVPGIPAGGGKGAWVGVRLDEPTGRNDGVVGGERYFECKAGCGVFVRPERVEVGEFPVVEDFGVEGEEEDEEF</sequence>
<protein>
    <recommendedName>
        <fullName evidence="5">CAP-Gly domain-containing protein</fullName>
    </recommendedName>
</protein>
<dbReference type="Gene3D" id="3.10.20.90">
    <property type="entry name" value="Phosphatidylinositol 3-kinase Catalytic Subunit, Chain A, domain 1"/>
    <property type="match status" value="1"/>
</dbReference>
<accession>A0A4U0Y2B2</accession>
<proteinExistence type="inferred from homology"/>
<dbReference type="InterPro" id="IPR029071">
    <property type="entry name" value="Ubiquitin-like_domsf"/>
</dbReference>
<dbReference type="Pfam" id="PF14560">
    <property type="entry name" value="Ubiquitin_2"/>
    <property type="match status" value="1"/>
</dbReference>
<evidence type="ECO:0000313" key="6">
    <source>
        <dbReference type="EMBL" id="TKA82508.1"/>
    </source>
</evidence>
<dbReference type="PANTHER" id="PTHR18916:SF85">
    <property type="entry name" value="TUBULIN-FOLDING COFACTOR B"/>
    <property type="match status" value="1"/>
</dbReference>
<evidence type="ECO:0000259" key="5">
    <source>
        <dbReference type="PROSITE" id="PS50245"/>
    </source>
</evidence>
<dbReference type="InterPro" id="IPR036859">
    <property type="entry name" value="CAP-Gly_dom_sf"/>
</dbReference>
<dbReference type="SMART" id="SM01052">
    <property type="entry name" value="CAP_GLY"/>
    <property type="match status" value="1"/>
</dbReference>
<evidence type="ECO:0000256" key="2">
    <source>
        <dbReference type="ARBA" id="ARBA00022490"/>
    </source>
</evidence>
<dbReference type="Proteomes" id="UP000309340">
    <property type="component" value="Unassembled WGS sequence"/>
</dbReference>
<dbReference type="PROSITE" id="PS50245">
    <property type="entry name" value="CAP_GLY_2"/>
    <property type="match status" value="1"/>
</dbReference>
<dbReference type="Gene3D" id="2.30.30.190">
    <property type="entry name" value="CAP Gly-rich-like domain"/>
    <property type="match status" value="1"/>
</dbReference>
<evidence type="ECO:0000256" key="1">
    <source>
        <dbReference type="ARBA" id="ARBA00004496"/>
    </source>
</evidence>